<dbReference type="Proteomes" id="UP000179540">
    <property type="component" value="Unassembled WGS sequence"/>
</dbReference>
<proteinExistence type="predicted"/>
<protein>
    <recommendedName>
        <fullName evidence="1">Mycothiol-dependent maleylpyruvate isomerase metal-binding domain-containing protein</fullName>
    </recommendedName>
</protein>
<reference evidence="2 3" key="1">
    <citation type="submission" date="2016-10" db="EMBL/GenBank/DDBJ databases">
        <title>Draft genome sequence of strain LCT isolated from the Shenzhou X spacecraft of China.</title>
        <authorList>
            <person name="Huang B."/>
        </authorList>
    </citation>
    <scope>NUCLEOTIDE SEQUENCE [LARGE SCALE GENOMIC DNA]</scope>
    <source>
        <strain evidence="2 3">LCT-H5</strain>
    </source>
</reference>
<dbReference type="SUPFAM" id="SSF109854">
    <property type="entry name" value="DinB/YfiT-like putative metalloenzymes"/>
    <property type="match status" value="1"/>
</dbReference>
<comment type="caution">
    <text evidence="2">The sequence shown here is derived from an EMBL/GenBank/DDBJ whole genome shotgun (WGS) entry which is preliminary data.</text>
</comment>
<dbReference type="AlphaFoldDB" id="A0A1S2N338"/>
<name>A0A1S2N338_9MICC</name>
<evidence type="ECO:0000313" key="3">
    <source>
        <dbReference type="Proteomes" id="UP000179540"/>
    </source>
</evidence>
<organism evidence="2 3">
    <name type="scientific">Rothia kristinae</name>
    <dbReference type="NCBI Taxonomy" id="37923"/>
    <lineage>
        <taxon>Bacteria</taxon>
        <taxon>Bacillati</taxon>
        <taxon>Actinomycetota</taxon>
        <taxon>Actinomycetes</taxon>
        <taxon>Micrococcales</taxon>
        <taxon>Micrococcaceae</taxon>
        <taxon>Rothia</taxon>
    </lineage>
</organism>
<dbReference type="NCBIfam" id="TIGR03083">
    <property type="entry name" value="maleylpyruvate isomerase family mycothiol-dependent enzyme"/>
    <property type="match status" value="1"/>
</dbReference>
<evidence type="ECO:0000259" key="1">
    <source>
        <dbReference type="Pfam" id="PF11716"/>
    </source>
</evidence>
<dbReference type="InterPro" id="IPR017517">
    <property type="entry name" value="Maleyloyr_isom"/>
</dbReference>
<dbReference type="Pfam" id="PF11716">
    <property type="entry name" value="MDMPI_N"/>
    <property type="match status" value="1"/>
</dbReference>
<feature type="domain" description="Mycothiol-dependent maleylpyruvate isomerase metal-binding" evidence="1">
    <location>
        <begin position="9"/>
        <end position="91"/>
    </location>
</feature>
<dbReference type="GO" id="GO:0046872">
    <property type="term" value="F:metal ion binding"/>
    <property type="evidence" value="ECO:0007669"/>
    <property type="project" value="InterPro"/>
</dbReference>
<sequence length="223" mass="24586">MTMITELRAHLAEVLEAAGPDRPTLCEGWRTRDLLAHLLLRETRPDVAAGVALPPLAARTERLTRELGERLASPDEYAEGLRRFTRARTPARAIGRVDAGMNTIEYLVHREDVVRGQEEGRAELAALTPFRPDEQELIWAKLGGVGLISALRHPGGLRLIGTDADGEPVFGERVLRRPARESLPGRLVQAVVRAPEKEPVTVTGEPLELLLHLFGREADVELS</sequence>
<evidence type="ECO:0000313" key="2">
    <source>
        <dbReference type="EMBL" id="OIJ36966.1"/>
    </source>
</evidence>
<accession>A0A1S2N338</accession>
<dbReference type="InterPro" id="IPR034660">
    <property type="entry name" value="DinB/YfiT-like"/>
</dbReference>
<gene>
    <name evidence="2" type="ORF">BK826_00620</name>
</gene>
<dbReference type="EMBL" id="MODZ01000001">
    <property type="protein sequence ID" value="OIJ36966.1"/>
    <property type="molecule type" value="Genomic_DNA"/>
</dbReference>
<dbReference type="OrthoDB" id="3268903at2"/>
<dbReference type="InterPro" id="IPR024344">
    <property type="entry name" value="MDMPI_metal-binding"/>
</dbReference>
<dbReference type="RefSeq" id="WP_075513888.1">
    <property type="nucleotide sequence ID" value="NZ_MODZ01000001.1"/>
</dbReference>